<dbReference type="Proteomes" id="UP000542776">
    <property type="component" value="Unassembled WGS sequence"/>
</dbReference>
<dbReference type="RefSeq" id="WP_183197869.1">
    <property type="nucleotide sequence ID" value="NZ_JACIEK010000001.1"/>
</dbReference>
<sequence length="171" mass="17549">MSSTLPSRANGYAVALKQPATREFFEAFLSSIHARLVALELTEADYQSAIDAITTQALAIVSANITDEVEAQRDNLAAIKVAADAIIAEVAAIQASGIAATGVRIAAIDGLDAANAQVAFAKIIVALGLKANAADFTTLANTLTGRVDNAIAAIDTRALLLSQALALTGTR</sequence>
<evidence type="ECO:0000313" key="2">
    <source>
        <dbReference type="Proteomes" id="UP000542776"/>
    </source>
</evidence>
<dbReference type="AlphaFoldDB" id="A0A7W6H2P7"/>
<proteinExistence type="predicted"/>
<comment type="caution">
    <text evidence="1">The sequence shown here is derived from an EMBL/GenBank/DDBJ whole genome shotgun (WGS) entry which is preliminary data.</text>
</comment>
<name>A0A7W6H2P7_9HYPH</name>
<protein>
    <submittedName>
        <fullName evidence="1">Uncharacterized protein</fullName>
    </submittedName>
</protein>
<keyword evidence="2" id="KW-1185">Reference proteome</keyword>
<organism evidence="1 2">
    <name type="scientific">Aureimonas pseudogalii</name>
    <dbReference type="NCBI Taxonomy" id="1744844"/>
    <lineage>
        <taxon>Bacteria</taxon>
        <taxon>Pseudomonadati</taxon>
        <taxon>Pseudomonadota</taxon>
        <taxon>Alphaproteobacteria</taxon>
        <taxon>Hyphomicrobiales</taxon>
        <taxon>Aurantimonadaceae</taxon>
        <taxon>Aureimonas</taxon>
    </lineage>
</organism>
<gene>
    <name evidence="1" type="ORF">GGR04_000696</name>
</gene>
<reference evidence="1 2" key="1">
    <citation type="submission" date="2020-08" db="EMBL/GenBank/DDBJ databases">
        <title>Genomic Encyclopedia of Type Strains, Phase IV (KMG-IV): sequencing the most valuable type-strain genomes for metagenomic binning, comparative biology and taxonomic classification.</title>
        <authorList>
            <person name="Goeker M."/>
        </authorList>
    </citation>
    <scope>NUCLEOTIDE SEQUENCE [LARGE SCALE GENOMIC DNA]</scope>
    <source>
        <strain evidence="1 2">DSM 102238</strain>
    </source>
</reference>
<evidence type="ECO:0000313" key="1">
    <source>
        <dbReference type="EMBL" id="MBB3996875.1"/>
    </source>
</evidence>
<accession>A0A7W6H2P7</accession>
<dbReference type="EMBL" id="JACIEK010000001">
    <property type="protein sequence ID" value="MBB3996875.1"/>
    <property type="molecule type" value="Genomic_DNA"/>
</dbReference>